<evidence type="ECO:0000313" key="2">
    <source>
        <dbReference type="EMBL" id="MBX47757.1"/>
    </source>
</evidence>
<evidence type="ECO:0000256" key="1">
    <source>
        <dbReference type="SAM" id="Phobius"/>
    </source>
</evidence>
<dbReference type="AlphaFoldDB" id="A0A2P2NZ02"/>
<keyword evidence="1" id="KW-1133">Transmembrane helix</keyword>
<proteinExistence type="predicted"/>
<dbReference type="EMBL" id="GGEC01067273">
    <property type="protein sequence ID" value="MBX47757.1"/>
    <property type="molecule type" value="Transcribed_RNA"/>
</dbReference>
<organism evidence="2">
    <name type="scientific">Rhizophora mucronata</name>
    <name type="common">Asiatic mangrove</name>
    <dbReference type="NCBI Taxonomy" id="61149"/>
    <lineage>
        <taxon>Eukaryota</taxon>
        <taxon>Viridiplantae</taxon>
        <taxon>Streptophyta</taxon>
        <taxon>Embryophyta</taxon>
        <taxon>Tracheophyta</taxon>
        <taxon>Spermatophyta</taxon>
        <taxon>Magnoliopsida</taxon>
        <taxon>eudicotyledons</taxon>
        <taxon>Gunneridae</taxon>
        <taxon>Pentapetalae</taxon>
        <taxon>rosids</taxon>
        <taxon>fabids</taxon>
        <taxon>Malpighiales</taxon>
        <taxon>Rhizophoraceae</taxon>
        <taxon>Rhizophora</taxon>
    </lineage>
</organism>
<feature type="transmembrane region" description="Helical" evidence="1">
    <location>
        <begin position="21"/>
        <end position="39"/>
    </location>
</feature>
<keyword evidence="1" id="KW-0812">Transmembrane</keyword>
<sequence length="84" mass="9571">MLWFVNSMHQLCTQVKKPSSCSLCLCILLANCLSILANTHLFNPAVLSCFMGLVSDITLLLLLFYFYFYQFSVGLHFKVAITRN</sequence>
<keyword evidence="1" id="KW-0472">Membrane</keyword>
<name>A0A2P2NZ02_RHIMU</name>
<protein>
    <submittedName>
        <fullName evidence="2">Uncharacterized protein</fullName>
    </submittedName>
</protein>
<accession>A0A2P2NZ02</accession>
<feature type="transmembrane region" description="Helical" evidence="1">
    <location>
        <begin position="45"/>
        <end position="68"/>
    </location>
</feature>
<reference evidence="2" key="1">
    <citation type="submission" date="2018-02" db="EMBL/GenBank/DDBJ databases">
        <title>Rhizophora mucronata_Transcriptome.</title>
        <authorList>
            <person name="Meera S.P."/>
            <person name="Sreeshan A."/>
            <person name="Augustine A."/>
        </authorList>
    </citation>
    <scope>NUCLEOTIDE SEQUENCE</scope>
    <source>
        <tissue evidence="2">Leaf</tissue>
    </source>
</reference>